<dbReference type="AlphaFoldDB" id="A0A5E8CLQ2"/>
<dbReference type="GO" id="GO:0016020">
    <property type="term" value="C:membrane"/>
    <property type="evidence" value="ECO:0007669"/>
    <property type="project" value="InterPro"/>
</dbReference>
<keyword evidence="1" id="KW-0812">Transmembrane</keyword>
<keyword evidence="1" id="KW-1133">Transmembrane helix</keyword>
<protein>
    <recommendedName>
        <fullName evidence="2">EamA domain-containing protein</fullName>
    </recommendedName>
</protein>
<feature type="transmembrane region" description="Helical" evidence="1">
    <location>
        <begin position="89"/>
        <end position="109"/>
    </location>
</feature>
<reference evidence="3" key="1">
    <citation type="submission" date="2019-09" db="EMBL/GenBank/DDBJ databases">
        <authorList>
            <person name="Needham M D."/>
        </authorList>
    </citation>
    <scope>NUCLEOTIDE SEQUENCE</scope>
</reference>
<gene>
    <name evidence="3" type="ORF">CPAV1605_72</name>
</gene>
<feature type="transmembrane region" description="Helical" evidence="1">
    <location>
        <begin position="61"/>
        <end position="83"/>
    </location>
</feature>
<dbReference type="EMBL" id="CABVLZ010000001">
    <property type="protein sequence ID" value="VVU94350.1"/>
    <property type="molecule type" value="Genomic_DNA"/>
</dbReference>
<feature type="transmembrane region" description="Helical" evidence="1">
    <location>
        <begin position="121"/>
        <end position="138"/>
    </location>
</feature>
<dbReference type="Pfam" id="PF00892">
    <property type="entry name" value="EamA"/>
    <property type="match status" value="1"/>
</dbReference>
<feature type="transmembrane region" description="Helical" evidence="1">
    <location>
        <begin position="32"/>
        <end position="49"/>
    </location>
</feature>
<evidence type="ECO:0000256" key="1">
    <source>
        <dbReference type="SAM" id="Phobius"/>
    </source>
</evidence>
<name>A0A5E8CLQ2_9ZZZZ</name>
<organism evidence="3">
    <name type="scientific">seawater metagenome</name>
    <dbReference type="NCBI Taxonomy" id="1561972"/>
    <lineage>
        <taxon>unclassified sequences</taxon>
        <taxon>metagenomes</taxon>
        <taxon>ecological metagenomes</taxon>
    </lineage>
</organism>
<sequence>MVKDALISAISWGFQPVIVASAIKYLTFKECYIIYGLTHLFLLIIRKFIFKKRKMIFNKDLKYFGVSALLSAYIILTELFFFWKIKNKSYLYVVLCSTLPIIITGVMIAFEKKKKVDYRTWISILILTIGIMGVTQVPV</sequence>
<evidence type="ECO:0000313" key="3">
    <source>
        <dbReference type="EMBL" id="VVU94350.1"/>
    </source>
</evidence>
<evidence type="ECO:0000259" key="2">
    <source>
        <dbReference type="Pfam" id="PF00892"/>
    </source>
</evidence>
<proteinExistence type="predicted"/>
<feature type="domain" description="EamA" evidence="2">
    <location>
        <begin position="5"/>
        <end position="135"/>
    </location>
</feature>
<dbReference type="InterPro" id="IPR000620">
    <property type="entry name" value="EamA_dom"/>
</dbReference>
<keyword evidence="1" id="KW-0472">Membrane</keyword>
<accession>A0A5E8CLQ2</accession>